<evidence type="ECO:0000256" key="3">
    <source>
        <dbReference type="ARBA" id="ARBA00022485"/>
    </source>
</evidence>
<evidence type="ECO:0000256" key="2">
    <source>
        <dbReference type="ARBA" id="ARBA00006597"/>
    </source>
</evidence>
<dbReference type="GO" id="GO:0003677">
    <property type="term" value="F:DNA binding"/>
    <property type="evidence" value="ECO:0007669"/>
    <property type="project" value="UniProtKB-KW"/>
</dbReference>
<dbReference type="EMBL" id="LR798427">
    <property type="protein sequence ID" value="CAB5231178.1"/>
    <property type="molecule type" value="Genomic_DNA"/>
</dbReference>
<keyword evidence="9" id="KW-1015">Disulfide bond</keyword>
<keyword evidence="10" id="KW-0804">Transcription</keyword>
<keyword evidence="8" id="KW-0238">DNA-binding</keyword>
<keyword evidence="5" id="KW-0408">Iron</keyword>
<reference evidence="14" key="1">
    <citation type="submission" date="2020-05" db="EMBL/GenBank/DDBJ databases">
        <authorList>
            <person name="Chiriac C."/>
            <person name="Salcher M."/>
            <person name="Ghai R."/>
            <person name="Kavagutti S V."/>
        </authorList>
    </citation>
    <scope>NUCLEOTIDE SEQUENCE</scope>
</reference>
<evidence type="ECO:0000256" key="1">
    <source>
        <dbReference type="ARBA" id="ARBA00001966"/>
    </source>
</evidence>
<evidence type="ECO:0000256" key="5">
    <source>
        <dbReference type="ARBA" id="ARBA00023004"/>
    </source>
</evidence>
<dbReference type="PANTHER" id="PTHR38839:SF4">
    <property type="entry name" value="TRANSCRIPTIONAL REGULATOR WHIB"/>
    <property type="match status" value="1"/>
</dbReference>
<sequence>MDQVTRVPDLSAGQCFDHYLPDLWYPDSDTSENGRDDIPLMEKAAKRICADCKVRVECLQWAFSNEKFGIWGGYTAEERRTFKEAGYAVRRLAQKRAKRQAIMSEVQ</sequence>
<evidence type="ECO:0000256" key="4">
    <source>
        <dbReference type="ARBA" id="ARBA00022723"/>
    </source>
</evidence>
<evidence type="ECO:0000256" key="6">
    <source>
        <dbReference type="ARBA" id="ARBA00023014"/>
    </source>
</evidence>
<keyword evidence="3" id="KW-0004">4Fe-4S</keyword>
<keyword evidence="7" id="KW-0805">Transcription regulation</keyword>
<dbReference type="EMBL" id="LR796909">
    <property type="protein sequence ID" value="CAB4173703.1"/>
    <property type="molecule type" value="Genomic_DNA"/>
</dbReference>
<comment type="cofactor">
    <cofactor evidence="1">
        <name>[4Fe-4S] cluster</name>
        <dbReference type="ChEBI" id="CHEBI:49883"/>
    </cofactor>
</comment>
<evidence type="ECO:0000313" key="15">
    <source>
        <dbReference type="EMBL" id="CAB4216923.1"/>
    </source>
</evidence>
<dbReference type="PANTHER" id="PTHR38839">
    <property type="entry name" value="TRANSCRIPTIONAL REGULATOR WHID-RELATED"/>
    <property type="match status" value="1"/>
</dbReference>
<proteinExistence type="inferred from homology"/>
<dbReference type="PROSITE" id="PS51674">
    <property type="entry name" value="4FE4S_WBL"/>
    <property type="match status" value="1"/>
</dbReference>
<dbReference type="InterPro" id="IPR003482">
    <property type="entry name" value="Whib"/>
</dbReference>
<dbReference type="Pfam" id="PF02467">
    <property type="entry name" value="Whib"/>
    <property type="match status" value="1"/>
</dbReference>
<evidence type="ECO:0000256" key="9">
    <source>
        <dbReference type="ARBA" id="ARBA00023157"/>
    </source>
</evidence>
<keyword evidence="4" id="KW-0479">Metal-binding</keyword>
<dbReference type="EMBL" id="LR797092">
    <property type="protein sequence ID" value="CAB4186164.1"/>
    <property type="molecule type" value="Genomic_DNA"/>
</dbReference>
<accession>A0A6J5R9V9</accession>
<dbReference type="InterPro" id="IPR034768">
    <property type="entry name" value="4FE4S_WBL"/>
</dbReference>
<protein>
    <submittedName>
        <fullName evidence="14">WhiB-like iron-sulfur binding domain containing protein</fullName>
    </submittedName>
</protein>
<dbReference type="EMBL" id="LR797186">
    <property type="protein sequence ID" value="CAB4192542.1"/>
    <property type="molecule type" value="Genomic_DNA"/>
</dbReference>
<organism evidence="14">
    <name type="scientific">uncultured Caudovirales phage</name>
    <dbReference type="NCBI Taxonomy" id="2100421"/>
    <lineage>
        <taxon>Viruses</taxon>
        <taxon>Duplodnaviria</taxon>
        <taxon>Heunggongvirae</taxon>
        <taxon>Uroviricota</taxon>
        <taxon>Caudoviricetes</taxon>
        <taxon>Peduoviridae</taxon>
        <taxon>Maltschvirus</taxon>
        <taxon>Maltschvirus maltsch</taxon>
    </lineage>
</organism>
<evidence type="ECO:0000256" key="7">
    <source>
        <dbReference type="ARBA" id="ARBA00023015"/>
    </source>
</evidence>
<dbReference type="EMBL" id="LR797457">
    <property type="protein sequence ID" value="CAB4216923.1"/>
    <property type="molecule type" value="Genomic_DNA"/>
</dbReference>
<evidence type="ECO:0000259" key="11">
    <source>
        <dbReference type="PROSITE" id="PS51674"/>
    </source>
</evidence>
<dbReference type="GO" id="GO:0047134">
    <property type="term" value="F:protein-disulfide reductase [NAD(P)H] activity"/>
    <property type="evidence" value="ECO:0007669"/>
    <property type="project" value="TreeGrafter"/>
</dbReference>
<gene>
    <name evidence="13" type="ORF">UFOVP1133_25</name>
    <name evidence="14" type="ORF">UFOVP1249_33</name>
    <name evidence="15" type="ORF">UFOVP1494_1</name>
    <name evidence="16" type="ORF">UFOVP1583_33</name>
    <name evidence="12" type="ORF">UFOVP968_3</name>
</gene>
<keyword evidence="6" id="KW-0411">Iron-sulfur</keyword>
<evidence type="ECO:0000313" key="16">
    <source>
        <dbReference type="EMBL" id="CAB5231178.1"/>
    </source>
</evidence>
<dbReference type="GO" id="GO:0046872">
    <property type="term" value="F:metal ion binding"/>
    <property type="evidence" value="ECO:0007669"/>
    <property type="project" value="UniProtKB-KW"/>
</dbReference>
<evidence type="ECO:0000313" key="12">
    <source>
        <dbReference type="EMBL" id="CAB4173703.1"/>
    </source>
</evidence>
<evidence type="ECO:0000313" key="14">
    <source>
        <dbReference type="EMBL" id="CAB4192542.1"/>
    </source>
</evidence>
<dbReference type="GO" id="GO:0045892">
    <property type="term" value="P:negative regulation of DNA-templated transcription"/>
    <property type="evidence" value="ECO:0007669"/>
    <property type="project" value="TreeGrafter"/>
</dbReference>
<name>A0A6J5R9V9_9CAUD</name>
<comment type="similarity">
    <text evidence="2">Belongs to the WhiB family.</text>
</comment>
<evidence type="ECO:0000256" key="8">
    <source>
        <dbReference type="ARBA" id="ARBA00023125"/>
    </source>
</evidence>
<feature type="domain" description="4Fe-4S Wbl-type" evidence="11">
    <location>
        <begin position="14"/>
        <end position="81"/>
    </location>
</feature>
<evidence type="ECO:0000313" key="13">
    <source>
        <dbReference type="EMBL" id="CAB4186164.1"/>
    </source>
</evidence>
<evidence type="ECO:0000256" key="10">
    <source>
        <dbReference type="ARBA" id="ARBA00023163"/>
    </source>
</evidence>
<dbReference type="GO" id="GO:0051539">
    <property type="term" value="F:4 iron, 4 sulfur cluster binding"/>
    <property type="evidence" value="ECO:0007669"/>
    <property type="project" value="UniProtKB-KW"/>
</dbReference>